<evidence type="ECO:0000313" key="4">
    <source>
        <dbReference type="Proteomes" id="UP001153636"/>
    </source>
</evidence>
<evidence type="ECO:0000313" key="3">
    <source>
        <dbReference type="EMBL" id="CAH1104403.1"/>
    </source>
</evidence>
<dbReference type="EMBL" id="OV651828">
    <property type="protein sequence ID" value="CAH1104403.1"/>
    <property type="molecule type" value="Genomic_DNA"/>
</dbReference>
<dbReference type="Pfam" id="PF06017">
    <property type="entry name" value="Myosin_TH1"/>
    <property type="match status" value="1"/>
</dbReference>
<dbReference type="SUPFAM" id="SSF52540">
    <property type="entry name" value="P-loop containing nucleoside triphosphate hydrolases"/>
    <property type="match status" value="1"/>
</dbReference>
<evidence type="ECO:0000256" key="1">
    <source>
        <dbReference type="PROSITE-ProRule" id="PRU00782"/>
    </source>
</evidence>
<keyword evidence="1" id="KW-0009">Actin-binding</keyword>
<dbReference type="AlphaFoldDB" id="A0A9P0G912"/>
<keyword evidence="1" id="KW-0518">Myosin</keyword>
<comment type="similarity">
    <text evidence="1">Belongs to the TRAFAC class myosin-kinesin ATPase superfamily. Myosin family.</text>
</comment>
<dbReference type="InterPro" id="IPR010926">
    <property type="entry name" value="Myosin_TH1"/>
</dbReference>
<dbReference type="GO" id="GO:0003779">
    <property type="term" value="F:actin binding"/>
    <property type="evidence" value="ECO:0007669"/>
    <property type="project" value="UniProtKB-KW"/>
</dbReference>
<dbReference type="Gene3D" id="1.20.5.4820">
    <property type="match status" value="1"/>
</dbReference>
<dbReference type="GO" id="GO:0005524">
    <property type="term" value="F:ATP binding"/>
    <property type="evidence" value="ECO:0007669"/>
    <property type="project" value="InterPro"/>
</dbReference>
<proteinExistence type="inferred from homology"/>
<protein>
    <recommendedName>
        <fullName evidence="2">Myosin motor domain-containing protein</fullName>
    </recommendedName>
</protein>
<sequence length="216" mass="25701">MISQFTWPNFRSGSDKDACKVIIDEYKFTNDVKYGKTKIFIRTPQTLFALERARNQLLPGIVTLIQKTWRGKKIRQYINELEFKFRRAKSMKDFGKSILWPAPPLSMRSVTKILRNVYNRWRAQQILSRIPKHDWPQMKLKITAASILMNKRYDFGLKRKWEGNYLSSPSENLHYTVFNDSVNNLKNSKHFNTVLFSCFVTKFNKFNKVSNFFYCL</sequence>
<evidence type="ECO:0000259" key="2">
    <source>
        <dbReference type="PROSITE" id="PS51456"/>
    </source>
</evidence>
<dbReference type="Proteomes" id="UP001153636">
    <property type="component" value="Chromosome 16"/>
</dbReference>
<organism evidence="3 4">
    <name type="scientific">Psylliodes chrysocephalus</name>
    <dbReference type="NCBI Taxonomy" id="3402493"/>
    <lineage>
        <taxon>Eukaryota</taxon>
        <taxon>Metazoa</taxon>
        <taxon>Ecdysozoa</taxon>
        <taxon>Arthropoda</taxon>
        <taxon>Hexapoda</taxon>
        <taxon>Insecta</taxon>
        <taxon>Pterygota</taxon>
        <taxon>Neoptera</taxon>
        <taxon>Endopterygota</taxon>
        <taxon>Coleoptera</taxon>
        <taxon>Polyphaga</taxon>
        <taxon>Cucujiformia</taxon>
        <taxon>Chrysomeloidea</taxon>
        <taxon>Chrysomelidae</taxon>
        <taxon>Galerucinae</taxon>
        <taxon>Alticini</taxon>
        <taxon>Psylliodes</taxon>
    </lineage>
</organism>
<dbReference type="InterPro" id="IPR027417">
    <property type="entry name" value="P-loop_NTPase"/>
</dbReference>
<accession>A0A9P0G912</accession>
<comment type="caution">
    <text evidence="1">Lacks conserved residue(s) required for the propagation of feature annotation.</text>
</comment>
<dbReference type="GO" id="GO:0003774">
    <property type="term" value="F:cytoskeletal motor activity"/>
    <property type="evidence" value="ECO:0007669"/>
    <property type="project" value="InterPro"/>
</dbReference>
<keyword evidence="1" id="KW-0505">Motor protein</keyword>
<feature type="domain" description="Myosin motor" evidence="2">
    <location>
        <begin position="1"/>
        <end position="55"/>
    </location>
</feature>
<dbReference type="OrthoDB" id="6673195at2759"/>
<keyword evidence="4" id="KW-1185">Reference proteome</keyword>
<name>A0A9P0G912_9CUCU</name>
<gene>
    <name evidence="3" type="ORF">PSYICH_LOCUS5117</name>
</gene>
<dbReference type="GO" id="GO:0016459">
    <property type="term" value="C:myosin complex"/>
    <property type="evidence" value="ECO:0007669"/>
    <property type="project" value="UniProtKB-KW"/>
</dbReference>
<dbReference type="InterPro" id="IPR001609">
    <property type="entry name" value="Myosin_head_motor_dom-like"/>
</dbReference>
<dbReference type="PROSITE" id="PS51456">
    <property type="entry name" value="MYOSIN_MOTOR"/>
    <property type="match status" value="1"/>
</dbReference>
<reference evidence="3" key="1">
    <citation type="submission" date="2022-01" db="EMBL/GenBank/DDBJ databases">
        <authorList>
            <person name="King R."/>
        </authorList>
    </citation>
    <scope>NUCLEOTIDE SEQUENCE</scope>
</reference>